<dbReference type="PANTHER" id="PTHR30529:SF7">
    <property type="entry name" value="CYTOCHROME B561 BACTERIAL_NI-HYDROGENASE DOMAIN-CONTAINING PROTEIN"/>
    <property type="match status" value="1"/>
</dbReference>
<dbReference type="Pfam" id="PF01292">
    <property type="entry name" value="Ni_hydr_CYTB"/>
    <property type="match status" value="1"/>
</dbReference>
<gene>
    <name evidence="15" type="ORF">BLTE_14120</name>
</gene>
<keyword evidence="8" id="KW-0249">Electron transport</keyword>
<keyword evidence="5" id="KW-0349">Heme</keyword>
<organism evidence="15 16">
    <name type="scientific">Blastochloris tepida</name>
    <dbReference type="NCBI Taxonomy" id="2233851"/>
    <lineage>
        <taxon>Bacteria</taxon>
        <taxon>Pseudomonadati</taxon>
        <taxon>Pseudomonadota</taxon>
        <taxon>Alphaproteobacteria</taxon>
        <taxon>Hyphomicrobiales</taxon>
        <taxon>Blastochloridaceae</taxon>
        <taxon>Blastochloris</taxon>
    </lineage>
</organism>
<dbReference type="Proteomes" id="UP000266934">
    <property type="component" value="Chromosome"/>
</dbReference>
<keyword evidence="3" id="KW-0813">Transport</keyword>
<dbReference type="GO" id="GO:0009055">
    <property type="term" value="F:electron transfer activity"/>
    <property type="evidence" value="ECO:0007669"/>
    <property type="project" value="InterPro"/>
</dbReference>
<name>A0A348FZJ4_9HYPH</name>
<dbReference type="GO" id="GO:0005886">
    <property type="term" value="C:plasma membrane"/>
    <property type="evidence" value="ECO:0007669"/>
    <property type="project" value="UniProtKB-SubCell"/>
</dbReference>
<evidence type="ECO:0000256" key="4">
    <source>
        <dbReference type="ARBA" id="ARBA00022475"/>
    </source>
</evidence>
<dbReference type="GO" id="GO:0020037">
    <property type="term" value="F:heme binding"/>
    <property type="evidence" value="ECO:0007669"/>
    <property type="project" value="TreeGrafter"/>
</dbReference>
<comment type="subcellular location">
    <subcellularLocation>
        <location evidence="2">Cell membrane</location>
        <topology evidence="2">Multi-pass membrane protein</topology>
    </subcellularLocation>
</comment>
<keyword evidence="6 13" id="KW-0812">Transmembrane</keyword>
<dbReference type="GO" id="GO:0046872">
    <property type="term" value="F:metal ion binding"/>
    <property type="evidence" value="ECO:0007669"/>
    <property type="project" value="UniProtKB-KW"/>
</dbReference>
<evidence type="ECO:0000256" key="5">
    <source>
        <dbReference type="ARBA" id="ARBA00022617"/>
    </source>
</evidence>
<dbReference type="KEGG" id="blag:BLTE_14120"/>
<evidence type="ECO:0000256" key="9">
    <source>
        <dbReference type="ARBA" id="ARBA00022989"/>
    </source>
</evidence>
<dbReference type="SUPFAM" id="SSF81342">
    <property type="entry name" value="Transmembrane di-heme cytochromes"/>
    <property type="match status" value="1"/>
</dbReference>
<evidence type="ECO:0000259" key="14">
    <source>
        <dbReference type="Pfam" id="PF01292"/>
    </source>
</evidence>
<evidence type="ECO:0000256" key="3">
    <source>
        <dbReference type="ARBA" id="ARBA00022448"/>
    </source>
</evidence>
<evidence type="ECO:0000256" key="8">
    <source>
        <dbReference type="ARBA" id="ARBA00022982"/>
    </source>
</evidence>
<proteinExistence type="inferred from homology"/>
<feature type="domain" description="Cytochrome b561 bacterial/Ni-hydrogenase" evidence="14">
    <location>
        <begin position="14"/>
        <end position="197"/>
    </location>
</feature>
<feature type="transmembrane region" description="Helical" evidence="13">
    <location>
        <begin position="164"/>
        <end position="185"/>
    </location>
</feature>
<evidence type="ECO:0000256" key="6">
    <source>
        <dbReference type="ARBA" id="ARBA00022692"/>
    </source>
</evidence>
<evidence type="ECO:0000256" key="11">
    <source>
        <dbReference type="ARBA" id="ARBA00023136"/>
    </source>
</evidence>
<evidence type="ECO:0000256" key="12">
    <source>
        <dbReference type="ARBA" id="ARBA00037975"/>
    </source>
</evidence>
<keyword evidence="10" id="KW-0408">Iron</keyword>
<evidence type="ECO:0000313" key="16">
    <source>
        <dbReference type="Proteomes" id="UP000266934"/>
    </source>
</evidence>
<keyword evidence="11 13" id="KW-0472">Membrane</keyword>
<evidence type="ECO:0000256" key="7">
    <source>
        <dbReference type="ARBA" id="ARBA00022723"/>
    </source>
</evidence>
<feature type="transmembrane region" description="Helical" evidence="13">
    <location>
        <begin position="112"/>
        <end position="135"/>
    </location>
</feature>
<dbReference type="PANTHER" id="PTHR30529">
    <property type="entry name" value="CYTOCHROME B561"/>
    <property type="match status" value="1"/>
</dbReference>
<comment type="cofactor">
    <cofactor evidence="1">
        <name>heme b</name>
        <dbReference type="ChEBI" id="CHEBI:60344"/>
    </cofactor>
</comment>
<dbReference type="InterPro" id="IPR052168">
    <property type="entry name" value="Cytochrome_b561_oxidase"/>
</dbReference>
<dbReference type="GO" id="GO:0022904">
    <property type="term" value="P:respiratory electron transport chain"/>
    <property type="evidence" value="ECO:0007669"/>
    <property type="project" value="InterPro"/>
</dbReference>
<dbReference type="OrthoDB" id="7280471at2"/>
<evidence type="ECO:0000313" key="15">
    <source>
        <dbReference type="EMBL" id="BBF92727.1"/>
    </source>
</evidence>
<dbReference type="InterPro" id="IPR011577">
    <property type="entry name" value="Cyt_b561_bac/Ni-Hgenase"/>
</dbReference>
<dbReference type="EMBL" id="AP018907">
    <property type="protein sequence ID" value="BBF92727.1"/>
    <property type="molecule type" value="Genomic_DNA"/>
</dbReference>
<keyword evidence="7" id="KW-0479">Metal-binding</keyword>
<comment type="similarity">
    <text evidence="12">Belongs to the cytochrome b561 family.</text>
</comment>
<dbReference type="Gene3D" id="1.20.950.20">
    <property type="entry name" value="Transmembrane di-heme cytochromes, Chain C"/>
    <property type="match status" value="1"/>
</dbReference>
<protein>
    <submittedName>
        <fullName evidence="15">Cytochrome b</fullName>
    </submittedName>
</protein>
<dbReference type="AlphaFoldDB" id="A0A348FZJ4"/>
<dbReference type="RefSeq" id="WP_126398817.1">
    <property type="nucleotide sequence ID" value="NZ_AP018907.1"/>
</dbReference>
<feature type="transmembrane region" description="Helical" evidence="13">
    <location>
        <begin position="75"/>
        <end position="92"/>
    </location>
</feature>
<evidence type="ECO:0000256" key="1">
    <source>
        <dbReference type="ARBA" id="ARBA00001970"/>
    </source>
</evidence>
<evidence type="ECO:0000256" key="2">
    <source>
        <dbReference type="ARBA" id="ARBA00004651"/>
    </source>
</evidence>
<dbReference type="InterPro" id="IPR016174">
    <property type="entry name" value="Di-haem_cyt_TM"/>
</dbReference>
<keyword evidence="9 13" id="KW-1133">Transmembrane helix</keyword>
<reference evidence="15 16" key="1">
    <citation type="submission" date="2018-08" db="EMBL/GenBank/DDBJ databases">
        <title>Complete genome sequencing of Blastochloris tepida GI.</title>
        <authorList>
            <person name="Tsukatani Y."/>
            <person name="Mori H."/>
        </authorList>
    </citation>
    <scope>NUCLEOTIDE SEQUENCE [LARGE SCALE GENOMIC DNA]</scope>
    <source>
        <strain evidence="15 16">GI</strain>
    </source>
</reference>
<sequence length="203" mass="21694">MTNTTSAGTSASGYDGVAVMLHWLIFLMIVGLFASGQIAEGMGEQVKQLQSLGNDPEGVKALIAQRIQLMGMHKAGGVIVFALVVARLFWRATRGAPAPVETSPMIDLAAKAAHVALYALLIVMPVSGFLMSMYAGRGVDLLGIPPLLTPVPELAKQFSAVHGFTMNLILLVVLLHAAAALWHHYVRRDATLGRMVPWLRGQA</sequence>
<feature type="transmembrane region" description="Helical" evidence="13">
    <location>
        <begin position="20"/>
        <end position="39"/>
    </location>
</feature>
<keyword evidence="16" id="KW-1185">Reference proteome</keyword>
<evidence type="ECO:0000256" key="10">
    <source>
        <dbReference type="ARBA" id="ARBA00023004"/>
    </source>
</evidence>
<evidence type="ECO:0000256" key="13">
    <source>
        <dbReference type="SAM" id="Phobius"/>
    </source>
</evidence>
<keyword evidence="4" id="KW-1003">Cell membrane</keyword>
<accession>A0A348FZJ4</accession>